<keyword evidence="10" id="KW-1185">Reference proteome</keyword>
<reference evidence="10" key="1">
    <citation type="submission" date="2017-09" db="EMBL/GenBank/DDBJ databases">
        <authorList>
            <person name="Varghese N."/>
            <person name="Submissions S."/>
        </authorList>
    </citation>
    <scope>NUCLEOTIDE SEQUENCE [LARGE SCALE GENOMIC DNA]</scope>
    <source>
        <strain evidence="10">CGMCC 1.12803</strain>
    </source>
</reference>
<dbReference type="GO" id="GO:0005576">
    <property type="term" value="C:extracellular region"/>
    <property type="evidence" value="ECO:0007669"/>
    <property type="project" value="TreeGrafter"/>
</dbReference>
<dbReference type="InterPro" id="IPR017853">
    <property type="entry name" value="GH"/>
</dbReference>
<sequence>MKHLKSLSLSIMLLVLFSCSKQLEVPVEKISTDSKVLNSNNGVVQALATPANKVVIGYIPGWANVTNVTNAIDFSIVTHVNLAFFAPSSSGAMMSGGQPLYSDFNASEINYVVAKAHAEGRKVLASLGGGSPDPNAGDIAVQFRTAHRTNFIDNLAAFVTYFNLDGIDIDVEGTTLATIKSEQNYAPFVSALRNKINPLGKLVTAATAGYVNAMIPASSYSYLDLINIMSYDNGWNGTGNHSTYDAAIQHIQNFLNLGCPASKLVLGVPFYGYKPTVGTGYKAYKDLLAQYGTGMAYVDYYDGYKYNGITAIEAKTKYAAQYIRGVMIWELSQDVTGTYSLLQAVGRKINTPAP</sequence>
<dbReference type="GO" id="GO:0008061">
    <property type="term" value="F:chitin binding"/>
    <property type="evidence" value="ECO:0007669"/>
    <property type="project" value="InterPro"/>
</dbReference>
<dbReference type="GO" id="GO:0008843">
    <property type="term" value="F:endochitinase activity"/>
    <property type="evidence" value="ECO:0007669"/>
    <property type="project" value="UniProtKB-EC"/>
</dbReference>
<organism evidence="9 10">
    <name type="scientific">Pedobacter xixiisoli</name>
    <dbReference type="NCBI Taxonomy" id="1476464"/>
    <lineage>
        <taxon>Bacteria</taxon>
        <taxon>Pseudomonadati</taxon>
        <taxon>Bacteroidota</taxon>
        <taxon>Sphingobacteriia</taxon>
        <taxon>Sphingobacteriales</taxon>
        <taxon>Sphingobacteriaceae</taxon>
        <taxon>Pedobacter</taxon>
    </lineage>
</organism>
<dbReference type="GO" id="GO:0005975">
    <property type="term" value="P:carbohydrate metabolic process"/>
    <property type="evidence" value="ECO:0007669"/>
    <property type="project" value="InterPro"/>
</dbReference>
<dbReference type="Gene3D" id="3.40.5.30">
    <property type="entry name" value="(Trans)glycosidases - domain 2"/>
    <property type="match status" value="1"/>
</dbReference>
<feature type="domain" description="GH18" evidence="8">
    <location>
        <begin position="53"/>
        <end position="352"/>
    </location>
</feature>
<keyword evidence="7" id="KW-0732">Signal</keyword>
<dbReference type="Gene3D" id="3.20.20.80">
    <property type="entry name" value="Glycosidases"/>
    <property type="match status" value="1"/>
</dbReference>
<keyword evidence="4 5" id="KW-0326">Glycosidase</keyword>
<dbReference type="InterPro" id="IPR001223">
    <property type="entry name" value="Glyco_hydro18_cat"/>
</dbReference>
<dbReference type="PROSITE" id="PS51257">
    <property type="entry name" value="PROKAR_LIPOPROTEIN"/>
    <property type="match status" value="1"/>
</dbReference>
<dbReference type="InterPro" id="IPR050314">
    <property type="entry name" value="Glycosyl_Hydrlase_18"/>
</dbReference>
<evidence type="ECO:0000256" key="5">
    <source>
        <dbReference type="RuleBase" id="RU000489"/>
    </source>
</evidence>
<evidence type="ECO:0000256" key="1">
    <source>
        <dbReference type="ARBA" id="ARBA00000822"/>
    </source>
</evidence>
<evidence type="ECO:0000313" key="10">
    <source>
        <dbReference type="Proteomes" id="UP000219281"/>
    </source>
</evidence>
<proteinExistence type="inferred from homology"/>
<dbReference type="SUPFAM" id="SSF51445">
    <property type="entry name" value="(Trans)glycosidases"/>
    <property type="match status" value="1"/>
</dbReference>
<gene>
    <name evidence="9" type="ORF">SAMN06297358_0700</name>
</gene>
<dbReference type="SMART" id="SM00636">
    <property type="entry name" value="Glyco_18"/>
    <property type="match status" value="1"/>
</dbReference>
<feature type="signal peptide" evidence="7">
    <location>
        <begin position="1"/>
        <end position="24"/>
    </location>
</feature>
<evidence type="ECO:0000256" key="6">
    <source>
        <dbReference type="RuleBase" id="RU004453"/>
    </source>
</evidence>
<evidence type="ECO:0000259" key="8">
    <source>
        <dbReference type="PROSITE" id="PS51910"/>
    </source>
</evidence>
<evidence type="ECO:0000256" key="2">
    <source>
        <dbReference type="ARBA" id="ARBA00012729"/>
    </source>
</evidence>
<dbReference type="PROSITE" id="PS01095">
    <property type="entry name" value="GH18_1"/>
    <property type="match status" value="1"/>
</dbReference>
<evidence type="ECO:0000313" key="9">
    <source>
        <dbReference type="EMBL" id="SOD12497.1"/>
    </source>
</evidence>
<dbReference type="InterPro" id="IPR001579">
    <property type="entry name" value="Glyco_hydro_18_chit_AS"/>
</dbReference>
<feature type="chain" id="PRO_5012425252" description="chitinase" evidence="7">
    <location>
        <begin position="25"/>
        <end position="354"/>
    </location>
</feature>
<dbReference type="GO" id="GO:0006032">
    <property type="term" value="P:chitin catabolic process"/>
    <property type="evidence" value="ECO:0007669"/>
    <property type="project" value="TreeGrafter"/>
</dbReference>
<dbReference type="OrthoDB" id="9775889at2"/>
<protein>
    <recommendedName>
        <fullName evidence="2">chitinase</fullName>
        <ecNumber evidence="2">3.2.1.14</ecNumber>
    </recommendedName>
</protein>
<evidence type="ECO:0000256" key="7">
    <source>
        <dbReference type="SAM" id="SignalP"/>
    </source>
</evidence>
<evidence type="ECO:0000256" key="4">
    <source>
        <dbReference type="ARBA" id="ARBA00023295"/>
    </source>
</evidence>
<dbReference type="Proteomes" id="UP000219281">
    <property type="component" value="Unassembled WGS sequence"/>
</dbReference>
<dbReference type="PANTHER" id="PTHR11177">
    <property type="entry name" value="CHITINASE"/>
    <property type="match status" value="1"/>
</dbReference>
<dbReference type="PROSITE" id="PS51910">
    <property type="entry name" value="GH18_2"/>
    <property type="match status" value="1"/>
</dbReference>
<name>A0A285ZS97_9SPHI</name>
<dbReference type="RefSeq" id="WP_138765739.1">
    <property type="nucleotide sequence ID" value="NZ_OCMT01000001.1"/>
</dbReference>
<comment type="similarity">
    <text evidence="6">Belongs to the glycosyl hydrolase 18 family.</text>
</comment>
<dbReference type="Pfam" id="PF00704">
    <property type="entry name" value="Glyco_hydro_18"/>
    <property type="match status" value="1"/>
</dbReference>
<dbReference type="EMBL" id="OCMT01000001">
    <property type="protein sequence ID" value="SOD12497.1"/>
    <property type="molecule type" value="Genomic_DNA"/>
</dbReference>
<comment type="catalytic activity">
    <reaction evidence="1">
        <text>Random endo-hydrolysis of N-acetyl-beta-D-glucosaminide (1-&gt;4)-beta-linkages in chitin and chitodextrins.</text>
        <dbReference type="EC" id="3.2.1.14"/>
    </reaction>
</comment>
<dbReference type="InterPro" id="IPR011583">
    <property type="entry name" value="Chitinase_II/V-like_cat"/>
</dbReference>
<accession>A0A285ZS97</accession>
<evidence type="ECO:0000256" key="3">
    <source>
        <dbReference type="ARBA" id="ARBA00022801"/>
    </source>
</evidence>
<dbReference type="PANTHER" id="PTHR11177:SF317">
    <property type="entry name" value="CHITINASE 12-RELATED"/>
    <property type="match status" value="1"/>
</dbReference>
<dbReference type="AlphaFoldDB" id="A0A285ZS97"/>
<dbReference type="EC" id="3.2.1.14" evidence="2"/>
<keyword evidence="3 5" id="KW-0378">Hydrolase</keyword>